<reference evidence="3" key="1">
    <citation type="submission" date="2018-06" db="EMBL/GenBank/DDBJ databases">
        <authorList>
            <person name="Zhirakovskaya E."/>
        </authorList>
    </citation>
    <scope>NUCLEOTIDE SEQUENCE</scope>
</reference>
<keyword evidence="1" id="KW-0808">Transferase</keyword>
<dbReference type="GO" id="GO:0000160">
    <property type="term" value="P:phosphorelay signal transduction system"/>
    <property type="evidence" value="ECO:0007669"/>
    <property type="project" value="UniProtKB-KW"/>
</dbReference>
<dbReference type="PANTHER" id="PTHR24421:SF62">
    <property type="entry name" value="SENSORY TRANSDUCTION HISTIDINE KINASE"/>
    <property type="match status" value="1"/>
</dbReference>
<gene>
    <name evidence="3" type="ORF">MNBD_CHLOROFLEXI01-3548</name>
</gene>
<dbReference type="AlphaFoldDB" id="A0A3B0UPJ3"/>
<dbReference type="PANTHER" id="PTHR24421">
    <property type="entry name" value="NITRATE/NITRITE SENSOR PROTEIN NARX-RELATED"/>
    <property type="match status" value="1"/>
</dbReference>
<dbReference type="GO" id="GO:0016301">
    <property type="term" value="F:kinase activity"/>
    <property type="evidence" value="ECO:0007669"/>
    <property type="project" value="UniProtKB-KW"/>
</dbReference>
<evidence type="ECO:0000256" key="2">
    <source>
        <dbReference type="ARBA" id="ARBA00022777"/>
    </source>
</evidence>
<name>A0A3B0UPJ3_9ZZZZ</name>
<proteinExistence type="predicted"/>
<evidence type="ECO:0000256" key="1">
    <source>
        <dbReference type="ARBA" id="ARBA00022679"/>
    </source>
</evidence>
<evidence type="ECO:0000313" key="3">
    <source>
        <dbReference type="EMBL" id="VAW30133.1"/>
    </source>
</evidence>
<keyword evidence="2" id="KW-0418">Kinase</keyword>
<dbReference type="InterPro" id="IPR036890">
    <property type="entry name" value="HATPase_C_sf"/>
</dbReference>
<dbReference type="Gene3D" id="3.30.565.10">
    <property type="entry name" value="Histidine kinase-like ATPase, C-terminal domain"/>
    <property type="match status" value="1"/>
</dbReference>
<dbReference type="EMBL" id="UOEU01000028">
    <property type="protein sequence ID" value="VAW30133.1"/>
    <property type="molecule type" value="Genomic_DNA"/>
</dbReference>
<dbReference type="InterPro" id="IPR050482">
    <property type="entry name" value="Sensor_HK_TwoCompSys"/>
</dbReference>
<protein>
    <submittedName>
        <fullName evidence="3">Uncharacterized protein</fullName>
    </submittedName>
</protein>
<sequence length="67" mass="7408">MADLRPESLENQTLPAAITRTVQHWSHNHNIPATMQTTGTPLPLHPDVDVTLLRATQEALANVHKHA</sequence>
<accession>A0A3B0UPJ3</accession>
<organism evidence="3">
    <name type="scientific">hydrothermal vent metagenome</name>
    <dbReference type="NCBI Taxonomy" id="652676"/>
    <lineage>
        <taxon>unclassified sequences</taxon>
        <taxon>metagenomes</taxon>
        <taxon>ecological metagenomes</taxon>
    </lineage>
</organism>